<dbReference type="AlphaFoldDB" id="A0A6A3AF50"/>
<accession>A0A6A3AF50</accession>
<organism evidence="3 4">
    <name type="scientific">Hibiscus syriacus</name>
    <name type="common">Rose of Sharon</name>
    <dbReference type="NCBI Taxonomy" id="106335"/>
    <lineage>
        <taxon>Eukaryota</taxon>
        <taxon>Viridiplantae</taxon>
        <taxon>Streptophyta</taxon>
        <taxon>Embryophyta</taxon>
        <taxon>Tracheophyta</taxon>
        <taxon>Spermatophyta</taxon>
        <taxon>Magnoliopsida</taxon>
        <taxon>eudicotyledons</taxon>
        <taxon>Gunneridae</taxon>
        <taxon>Pentapetalae</taxon>
        <taxon>rosids</taxon>
        <taxon>malvids</taxon>
        <taxon>Malvales</taxon>
        <taxon>Malvaceae</taxon>
        <taxon>Malvoideae</taxon>
        <taxon>Hibiscus</taxon>
    </lineage>
</organism>
<protein>
    <submittedName>
        <fullName evidence="3">Protein trichome birefringence-like 3</fullName>
    </submittedName>
</protein>
<comment type="caution">
    <text evidence="3">The sequence shown here is derived from an EMBL/GenBank/DDBJ whole genome shotgun (WGS) entry which is preliminary data.</text>
</comment>
<keyword evidence="4" id="KW-1185">Reference proteome</keyword>
<dbReference type="Proteomes" id="UP000436088">
    <property type="component" value="Unassembled WGS sequence"/>
</dbReference>
<proteinExistence type="inferred from homology"/>
<dbReference type="InterPro" id="IPR029962">
    <property type="entry name" value="TBL"/>
</dbReference>
<evidence type="ECO:0000256" key="1">
    <source>
        <dbReference type="ARBA" id="ARBA00007727"/>
    </source>
</evidence>
<dbReference type="PANTHER" id="PTHR32285:SF7">
    <property type="entry name" value="PROTEIN TRICHOME BIREFRINGENCE-LIKE 3"/>
    <property type="match status" value="1"/>
</dbReference>
<dbReference type="InterPro" id="IPR026057">
    <property type="entry name" value="TBL_C"/>
</dbReference>
<feature type="domain" description="Trichome birefringence-like C-terminal" evidence="2">
    <location>
        <begin position="132"/>
        <end position="410"/>
    </location>
</feature>
<dbReference type="EMBL" id="VEPZ02001008">
    <property type="protein sequence ID" value="KAE8702347.1"/>
    <property type="molecule type" value="Genomic_DNA"/>
</dbReference>
<name>A0A6A3AF50_HIBSY</name>
<reference evidence="3" key="1">
    <citation type="submission" date="2019-09" db="EMBL/GenBank/DDBJ databases">
        <title>Draft genome information of white flower Hibiscus syriacus.</title>
        <authorList>
            <person name="Kim Y.-M."/>
        </authorList>
    </citation>
    <scope>NUCLEOTIDE SEQUENCE [LARGE SCALE GENOMIC DNA]</scope>
    <source>
        <strain evidence="3">YM2019G1</strain>
    </source>
</reference>
<sequence>MNPGSYLLERVLKLSAFSLASLTGGKPVTGRQPSAAVTITAGHRIRWVKAFIATTGVRLGPVRRGASVSHRTTSGDSPRSLGVDGWYSVFWSPRFGRGSGGVFWKQQQRRPRGPRVSNPRVSLWNHVDQVALEKLRGKRLVFSGDSLQRNQWESFVCMVEWTIPPQKKSLTLGKVHNVFKAKEYNATIEFHWAPFLVQSNTDINIKEAKKRIIKVDSVSDTSKDWEGADILAFNTYVWWMYGIRVKTLWGSFANGEEGYAQLDTPVAYKIGLKTWANWIDSNINPNKTRVFFTTMSPIHSKSEEWGREDGLKCFNESEPLKKKNFWGNFAANKEMMSAVDEVMKKMKVPVSVLNVTQLSMYRVDAHSSIYTETGGKLLTPEERADPKKHADCIHWCLPGVPDTWNQLLFAHL</sequence>
<evidence type="ECO:0000259" key="2">
    <source>
        <dbReference type="Pfam" id="PF13839"/>
    </source>
</evidence>
<evidence type="ECO:0000313" key="4">
    <source>
        <dbReference type="Proteomes" id="UP000436088"/>
    </source>
</evidence>
<evidence type="ECO:0000313" key="3">
    <source>
        <dbReference type="EMBL" id="KAE8702347.1"/>
    </source>
</evidence>
<dbReference type="PANTHER" id="PTHR32285">
    <property type="entry name" value="PROTEIN TRICHOME BIREFRINGENCE-LIKE 9-RELATED"/>
    <property type="match status" value="1"/>
</dbReference>
<dbReference type="GO" id="GO:0005794">
    <property type="term" value="C:Golgi apparatus"/>
    <property type="evidence" value="ECO:0007669"/>
    <property type="project" value="TreeGrafter"/>
</dbReference>
<dbReference type="GO" id="GO:0016413">
    <property type="term" value="F:O-acetyltransferase activity"/>
    <property type="evidence" value="ECO:0007669"/>
    <property type="project" value="InterPro"/>
</dbReference>
<dbReference type="Pfam" id="PF13839">
    <property type="entry name" value="PC-Esterase"/>
    <property type="match status" value="1"/>
</dbReference>
<comment type="similarity">
    <text evidence="1">Belongs to the PC-esterase family. TBL subfamily.</text>
</comment>
<gene>
    <name evidence="3" type="ORF">F3Y22_tig00110483pilonHSYRG00272</name>
</gene>